<dbReference type="Pfam" id="PF02120">
    <property type="entry name" value="Flg_hook"/>
    <property type="match status" value="1"/>
</dbReference>
<name>A0A4R3V671_ROSSA</name>
<reference evidence="3 4" key="1">
    <citation type="submission" date="2019-03" db="EMBL/GenBank/DDBJ databases">
        <title>Genomic Encyclopedia of Type Strains, Phase IV (KMG-IV): sequencing the most valuable type-strain genomes for metagenomic binning, comparative biology and taxonomic classification.</title>
        <authorList>
            <person name="Goeker M."/>
        </authorList>
    </citation>
    <scope>NUCLEOTIDE SEQUENCE [LARGE SCALE GENOMIC DNA]</scope>
    <source>
        <strain evidence="3 4">DSM 654</strain>
    </source>
</reference>
<keyword evidence="3" id="KW-0282">Flagellum</keyword>
<feature type="domain" description="Flagellar hook-length control protein-like C-terminal" evidence="2">
    <location>
        <begin position="286"/>
        <end position="367"/>
    </location>
</feature>
<protein>
    <submittedName>
        <fullName evidence="3">Flagellar hook-length control protein FliK</fullName>
    </submittedName>
</protein>
<dbReference type="OrthoDB" id="9157214at2"/>
<dbReference type="CDD" id="cd17470">
    <property type="entry name" value="T3SS_Flik_C"/>
    <property type="match status" value="1"/>
</dbReference>
<dbReference type="Gene3D" id="3.30.750.140">
    <property type="match status" value="1"/>
</dbReference>
<gene>
    <name evidence="3" type="ORF">EV671_1009124</name>
</gene>
<comment type="caution">
    <text evidence="3">The sequence shown here is derived from an EMBL/GenBank/DDBJ whole genome shotgun (WGS) entry which is preliminary data.</text>
</comment>
<dbReference type="EMBL" id="SMBU01000009">
    <property type="protein sequence ID" value="TCU98848.1"/>
    <property type="molecule type" value="Genomic_DNA"/>
</dbReference>
<dbReference type="InterPro" id="IPR038610">
    <property type="entry name" value="FliK-like_C_sf"/>
</dbReference>
<keyword evidence="3" id="KW-0966">Cell projection</keyword>
<feature type="compositionally biased region" description="Low complexity" evidence="1">
    <location>
        <begin position="47"/>
        <end position="102"/>
    </location>
</feature>
<dbReference type="Proteomes" id="UP000295110">
    <property type="component" value="Unassembled WGS sequence"/>
</dbReference>
<feature type="compositionally biased region" description="Low complexity" evidence="1">
    <location>
        <begin position="1"/>
        <end position="17"/>
    </location>
</feature>
<dbReference type="InterPro" id="IPR052563">
    <property type="entry name" value="FliK"/>
</dbReference>
<keyword evidence="4" id="KW-1185">Reference proteome</keyword>
<evidence type="ECO:0000313" key="4">
    <source>
        <dbReference type="Proteomes" id="UP000295110"/>
    </source>
</evidence>
<feature type="compositionally biased region" description="Low complexity" evidence="1">
    <location>
        <begin position="164"/>
        <end position="178"/>
    </location>
</feature>
<dbReference type="AlphaFoldDB" id="A0A4R3V671"/>
<sequence length="414" mass="39739">MLSPQAAVNANKAAAPALPQPAAPRSSAGPSFAQMLTVQAPPPAAPQPQAAAPRPSTAPAPHEAAAAQEAPQASASTSAPPKPATTAKSRGNDAAKPAAPDKAPTDADKPTEATADGKAGADEKARPATAGLNEFTSLIGLPNAAAAAAAAQAALQAAAAKAPAGDAAEPAAATATDARGSRRAGGAGQDIKANAATARSVGLTDTSDAKAGHAAAAAADASKALDTTPTGPHPHGTTDAAPPSFAASLQAASANAAPATGTGAAASAAIASPPLSAAFAPEVATRVSLMAVDGVQHAELQLNPADMGPVAVQIVVDGSQAQVSFHAVQAETRQALEQSLPDLAAALQGQGLTLSGGGVFQQAPQQQRGGYDTSAERGSGTAGAGVAAPGRVGGNSSIDAPATRRTVGLLDTFA</sequence>
<feature type="region of interest" description="Disordered" evidence="1">
    <location>
        <begin position="164"/>
        <end position="191"/>
    </location>
</feature>
<keyword evidence="3" id="KW-0969">Cilium</keyword>
<feature type="region of interest" description="Disordered" evidence="1">
    <location>
        <begin position="358"/>
        <end position="399"/>
    </location>
</feature>
<accession>A0A4R3V671</accession>
<evidence type="ECO:0000313" key="3">
    <source>
        <dbReference type="EMBL" id="TCU98848.1"/>
    </source>
</evidence>
<dbReference type="InterPro" id="IPR021136">
    <property type="entry name" value="Flagellar_hook_control-like_C"/>
</dbReference>
<evidence type="ECO:0000259" key="2">
    <source>
        <dbReference type="Pfam" id="PF02120"/>
    </source>
</evidence>
<dbReference type="PANTHER" id="PTHR37533:SF2">
    <property type="entry name" value="FLAGELLAR HOOK-LENGTH CONTROL PROTEIN"/>
    <property type="match status" value="1"/>
</dbReference>
<dbReference type="PANTHER" id="PTHR37533">
    <property type="entry name" value="FLAGELLAR HOOK-LENGTH CONTROL PROTEIN"/>
    <property type="match status" value="1"/>
</dbReference>
<feature type="region of interest" description="Disordered" evidence="1">
    <location>
        <begin position="220"/>
        <end position="243"/>
    </location>
</feature>
<proteinExistence type="predicted"/>
<feature type="region of interest" description="Disordered" evidence="1">
    <location>
        <begin position="1"/>
        <end position="125"/>
    </location>
</feature>
<dbReference type="RefSeq" id="WP_132571185.1">
    <property type="nucleotide sequence ID" value="NZ_SGUF01000023.1"/>
</dbReference>
<organism evidence="3 4">
    <name type="scientific">Roseateles saccharophilus</name>
    <name type="common">Pseudomonas saccharophila</name>
    <dbReference type="NCBI Taxonomy" id="304"/>
    <lineage>
        <taxon>Bacteria</taxon>
        <taxon>Pseudomonadati</taxon>
        <taxon>Pseudomonadota</taxon>
        <taxon>Betaproteobacteria</taxon>
        <taxon>Burkholderiales</taxon>
        <taxon>Sphaerotilaceae</taxon>
        <taxon>Roseateles</taxon>
    </lineage>
</organism>
<evidence type="ECO:0000256" key="1">
    <source>
        <dbReference type="SAM" id="MobiDB-lite"/>
    </source>
</evidence>